<organism evidence="3 4">
    <name type="scientific">Brevundimonas goettingensis</name>
    <dbReference type="NCBI Taxonomy" id="2774190"/>
    <lineage>
        <taxon>Bacteria</taxon>
        <taxon>Pseudomonadati</taxon>
        <taxon>Pseudomonadota</taxon>
        <taxon>Alphaproteobacteria</taxon>
        <taxon>Caulobacterales</taxon>
        <taxon>Caulobacteraceae</taxon>
        <taxon>Brevundimonas</taxon>
    </lineage>
</organism>
<name>A0A975C359_9CAUL</name>
<dbReference type="SMART" id="SM00867">
    <property type="entry name" value="YceI"/>
    <property type="match status" value="1"/>
</dbReference>
<dbReference type="Gene3D" id="2.40.128.110">
    <property type="entry name" value="Lipid/polyisoprenoid-binding, YceI-like"/>
    <property type="match status" value="1"/>
</dbReference>
<dbReference type="PANTHER" id="PTHR34406">
    <property type="entry name" value="PROTEIN YCEI"/>
    <property type="match status" value="1"/>
</dbReference>
<feature type="domain" description="Lipid/polyisoprenoid-binding YceI-like" evidence="2">
    <location>
        <begin position="21"/>
        <end position="180"/>
    </location>
</feature>
<feature type="signal peptide" evidence="1">
    <location>
        <begin position="1"/>
        <end position="17"/>
    </location>
</feature>
<accession>A0A975C359</accession>
<proteinExistence type="predicted"/>
<dbReference type="KEGG" id="bgoe:IFJ75_07215"/>
<gene>
    <name evidence="3" type="ORF">IFJ75_07215</name>
</gene>
<dbReference type="AlphaFoldDB" id="A0A975C359"/>
<reference evidence="3" key="1">
    <citation type="submission" date="2020-09" db="EMBL/GenBank/DDBJ databases">
        <title>Brevundimonas sp. LVF2 isolated from a puddle in Goettingen, Germany.</title>
        <authorList>
            <person name="Friedrich I."/>
            <person name="Klassen A."/>
            <person name="Hannes N."/>
            <person name="Schneider D."/>
            <person name="Hertel R."/>
            <person name="Daniel R."/>
        </authorList>
    </citation>
    <scope>NUCLEOTIDE SEQUENCE</scope>
    <source>
        <strain evidence="3">LVF2</strain>
    </source>
</reference>
<dbReference type="EMBL" id="CP062222">
    <property type="protein sequence ID" value="QTC92645.1"/>
    <property type="molecule type" value="Genomic_DNA"/>
</dbReference>
<sequence length="182" mass="19829">MLLSLAALLPFAWPAGAQVRRWMVDPARSSITMRIRAAGLTQTGRFEDWSGDIRFDPAAPETARTTIEVRAASLRMSEPALTARATGPAFLDAARWPTIRFRLTGLERAGREGFTARAEVTVKGRTREVLFPADLRVTGDAAQMSGGFVLDRAAFDIGMQGPWNALMGRQVRVEVALTARAA</sequence>
<evidence type="ECO:0000256" key="1">
    <source>
        <dbReference type="SAM" id="SignalP"/>
    </source>
</evidence>
<feature type="chain" id="PRO_5037869054" evidence="1">
    <location>
        <begin position="18"/>
        <end position="182"/>
    </location>
</feature>
<evidence type="ECO:0000259" key="2">
    <source>
        <dbReference type="SMART" id="SM00867"/>
    </source>
</evidence>
<evidence type="ECO:0000313" key="3">
    <source>
        <dbReference type="EMBL" id="QTC92645.1"/>
    </source>
</evidence>
<dbReference type="RefSeq" id="WP_207931925.1">
    <property type="nucleotide sequence ID" value="NZ_CP062222.1"/>
</dbReference>
<dbReference type="PANTHER" id="PTHR34406:SF1">
    <property type="entry name" value="PROTEIN YCEI"/>
    <property type="match status" value="1"/>
</dbReference>
<dbReference type="SUPFAM" id="SSF101874">
    <property type="entry name" value="YceI-like"/>
    <property type="match status" value="1"/>
</dbReference>
<dbReference type="InterPro" id="IPR036761">
    <property type="entry name" value="TTHA0802/YceI-like_sf"/>
</dbReference>
<protein>
    <submittedName>
        <fullName evidence="3">YceI family protein</fullName>
    </submittedName>
</protein>
<dbReference type="Proteomes" id="UP000663918">
    <property type="component" value="Chromosome"/>
</dbReference>
<dbReference type="Pfam" id="PF04264">
    <property type="entry name" value="YceI"/>
    <property type="match status" value="1"/>
</dbReference>
<keyword evidence="1" id="KW-0732">Signal</keyword>
<dbReference type="InterPro" id="IPR007372">
    <property type="entry name" value="Lipid/polyisoprenoid-bd_YceI"/>
</dbReference>
<keyword evidence="4" id="KW-1185">Reference proteome</keyword>
<evidence type="ECO:0000313" key="4">
    <source>
        <dbReference type="Proteomes" id="UP000663918"/>
    </source>
</evidence>